<evidence type="ECO:0000313" key="4">
    <source>
        <dbReference type="Proteomes" id="UP001551695"/>
    </source>
</evidence>
<reference evidence="3 4" key="1">
    <citation type="submission" date="2024-06" db="EMBL/GenBank/DDBJ databases">
        <title>The Natural Products Discovery Center: Release of the First 8490 Sequenced Strains for Exploring Actinobacteria Biosynthetic Diversity.</title>
        <authorList>
            <person name="Kalkreuter E."/>
            <person name="Kautsar S.A."/>
            <person name="Yang D."/>
            <person name="Bader C.D."/>
            <person name="Teijaro C.N."/>
            <person name="Fluegel L."/>
            <person name="Davis C.M."/>
            <person name="Simpson J.R."/>
            <person name="Lauterbach L."/>
            <person name="Steele A.D."/>
            <person name="Gui C."/>
            <person name="Meng S."/>
            <person name="Li G."/>
            <person name="Viehrig K."/>
            <person name="Ye F."/>
            <person name="Su P."/>
            <person name="Kiefer A.F."/>
            <person name="Nichols A."/>
            <person name="Cepeda A.J."/>
            <person name="Yan W."/>
            <person name="Fan B."/>
            <person name="Jiang Y."/>
            <person name="Adhikari A."/>
            <person name="Zheng C.-J."/>
            <person name="Schuster L."/>
            <person name="Cowan T.M."/>
            <person name="Smanski M.J."/>
            <person name="Chevrette M.G."/>
            <person name="De Carvalho L.P.S."/>
            <person name="Shen B."/>
        </authorList>
    </citation>
    <scope>NUCLEOTIDE SEQUENCE [LARGE SCALE GENOMIC DNA]</scope>
    <source>
        <strain evidence="3 4">NPDC050403</strain>
    </source>
</reference>
<feature type="transmembrane region" description="Helical" evidence="2">
    <location>
        <begin position="123"/>
        <end position="141"/>
    </location>
</feature>
<sequence length="415" mass="44584">MLPFVVALHQEQTRIQQRRSPDRQSWNEAEVVSRGKAAAEQLRDDGAARIDQLCAKAAAMRSEIAVVEGDIGRLAQRPVRGDREELLTAAEAEQRCAIVAEQITKEADAGSRRHQQMSSVMRTVVRLIPLIDLPVLTMFSADIFNLPWDAAFEVGNVPRLLTSLTFGLLGTVVLAVGLHAAGEVLRQYKNDQGGVDLPSSRGTLLTTLLLSGVGGISIGASVLMGYRVVHEALMAETGLLGGIILGLFFAGVVTTANLVVVLTIFRNGSTLTDELGRLRMQLAAIRQQRLGLERQREALATNVEVLVTEAEQLHALTLAKMTHPINGAHQVVAIARSLHQGCGWQAELLVPDSGAFGLFAPLLTLDTTVLDESLKRIAAQRVSSAAPRFEEGRSDLTLPVGAMKHTDPSVVASAA</sequence>
<keyword evidence="2" id="KW-1133">Transmembrane helix</keyword>
<feature type="transmembrane region" description="Helical" evidence="2">
    <location>
        <begin position="161"/>
        <end position="181"/>
    </location>
</feature>
<keyword evidence="4" id="KW-1185">Reference proteome</keyword>
<evidence type="ECO:0000256" key="2">
    <source>
        <dbReference type="SAM" id="Phobius"/>
    </source>
</evidence>
<evidence type="ECO:0000256" key="1">
    <source>
        <dbReference type="SAM" id="Coils"/>
    </source>
</evidence>
<name>A0ABV3FY88_9NOCA</name>
<dbReference type="Proteomes" id="UP001551695">
    <property type="component" value="Unassembled WGS sequence"/>
</dbReference>
<proteinExistence type="predicted"/>
<gene>
    <name evidence="3" type="ORF">AB0I48_22785</name>
</gene>
<protein>
    <submittedName>
        <fullName evidence="3">Uncharacterized protein</fullName>
    </submittedName>
</protein>
<comment type="caution">
    <text evidence="3">The sequence shown here is derived from an EMBL/GenBank/DDBJ whole genome shotgun (WGS) entry which is preliminary data.</text>
</comment>
<keyword evidence="2" id="KW-0812">Transmembrane</keyword>
<keyword evidence="1" id="KW-0175">Coiled coil</keyword>
<feature type="coiled-coil region" evidence="1">
    <location>
        <begin position="275"/>
        <end position="302"/>
    </location>
</feature>
<keyword evidence="2" id="KW-0472">Membrane</keyword>
<accession>A0ABV3FY88</accession>
<feature type="transmembrane region" description="Helical" evidence="2">
    <location>
        <begin position="238"/>
        <end position="265"/>
    </location>
</feature>
<dbReference type="EMBL" id="JBFAKC010000010">
    <property type="protein sequence ID" value="MEV0710395.1"/>
    <property type="molecule type" value="Genomic_DNA"/>
</dbReference>
<feature type="transmembrane region" description="Helical" evidence="2">
    <location>
        <begin position="202"/>
        <end position="226"/>
    </location>
</feature>
<organism evidence="3 4">
    <name type="scientific">Nocardia aurea</name>
    <dbReference type="NCBI Taxonomy" id="2144174"/>
    <lineage>
        <taxon>Bacteria</taxon>
        <taxon>Bacillati</taxon>
        <taxon>Actinomycetota</taxon>
        <taxon>Actinomycetes</taxon>
        <taxon>Mycobacteriales</taxon>
        <taxon>Nocardiaceae</taxon>
        <taxon>Nocardia</taxon>
    </lineage>
</organism>
<evidence type="ECO:0000313" key="3">
    <source>
        <dbReference type="EMBL" id="MEV0710395.1"/>
    </source>
</evidence>
<dbReference type="RefSeq" id="WP_357786269.1">
    <property type="nucleotide sequence ID" value="NZ_JBFAKC010000010.1"/>
</dbReference>